<evidence type="ECO:0000256" key="3">
    <source>
        <dbReference type="ARBA" id="ARBA00012153"/>
    </source>
</evidence>
<keyword evidence="10" id="KW-1185">Reference proteome</keyword>
<name>A0A1H8S2Q5_9HYPH</name>
<dbReference type="EMBL" id="FNXB01000029">
    <property type="protein sequence ID" value="SEI10790.1"/>
    <property type="molecule type" value="Genomic_DNA"/>
</dbReference>
<comment type="pathway">
    <text evidence="2">Cofactor biosynthesis; riboflavin biosynthesis; 2-hydroxy-3-oxobutyl phosphate from D-ribulose 5-phosphate: step 1/1.</text>
</comment>
<dbReference type="GO" id="GO:0046872">
    <property type="term" value="F:metal ion binding"/>
    <property type="evidence" value="ECO:0007669"/>
    <property type="project" value="UniProtKB-KW"/>
</dbReference>
<comment type="function">
    <text evidence="1">Catalyzes the conversion of D-ribulose 5-phosphate to formate and 3,4-dihydroxy-2-butanone 4-phosphate.</text>
</comment>
<sequence length="151" mass="15924">MRGLAAGVTIITSRDASGRPSGMAATAVIAVSMDPPSMLIAVNRTASTEAAVDLAKLAGLSTSGVICEVANDDGTMARLLDLETFAERHGLHLVTIEDLIAYRSAGISQPTVEPTLAFKRTIHSTASTKLARWFPRASGKISKVYGEQLRL</sequence>
<dbReference type="SUPFAM" id="SSF50475">
    <property type="entry name" value="FMN-binding split barrel"/>
    <property type="match status" value="1"/>
</dbReference>
<gene>
    <name evidence="7" type="primary">ribBA_2</name>
    <name evidence="7" type="ORF">RTCCBAU85039_4596</name>
    <name evidence="8" type="ORF">SAMN05216228_102327</name>
</gene>
<evidence type="ECO:0000313" key="8">
    <source>
        <dbReference type="EMBL" id="SEO72862.1"/>
    </source>
</evidence>
<dbReference type="Pfam" id="PF00926">
    <property type="entry name" value="DHBP_synthase"/>
    <property type="match status" value="1"/>
</dbReference>
<dbReference type="OrthoDB" id="9793111at2"/>
<evidence type="ECO:0000313" key="9">
    <source>
        <dbReference type="Proteomes" id="UP000183063"/>
    </source>
</evidence>
<dbReference type="Gene3D" id="3.90.870.10">
    <property type="entry name" value="DHBP synthase"/>
    <property type="match status" value="1"/>
</dbReference>
<dbReference type="GO" id="GO:0010181">
    <property type="term" value="F:FMN binding"/>
    <property type="evidence" value="ECO:0007669"/>
    <property type="project" value="InterPro"/>
</dbReference>
<dbReference type="AlphaFoldDB" id="A0A1H8S2Q5"/>
<reference evidence="7" key="3">
    <citation type="submission" date="2016-10" db="EMBL/GenBank/DDBJ databases">
        <authorList>
            <person name="de Groot N.N."/>
        </authorList>
    </citation>
    <scope>NUCLEOTIDE SEQUENCE [LARGE SCALE GENOMIC DNA]</scope>
    <source>
        <strain evidence="7">CCBAU85039</strain>
    </source>
</reference>
<dbReference type="UniPathway" id="UPA00275">
    <property type="reaction ID" value="UER00399"/>
</dbReference>
<dbReference type="GO" id="GO:0009231">
    <property type="term" value="P:riboflavin biosynthetic process"/>
    <property type="evidence" value="ECO:0007669"/>
    <property type="project" value="UniProtKB-UniPathway"/>
</dbReference>
<dbReference type="GO" id="GO:0003935">
    <property type="term" value="F:GTP cyclohydrolase II activity"/>
    <property type="evidence" value="ECO:0007669"/>
    <property type="project" value="TreeGrafter"/>
</dbReference>
<dbReference type="InterPro" id="IPR017945">
    <property type="entry name" value="DHBP_synth_RibB-like_a/b_dom"/>
</dbReference>
<dbReference type="Proteomes" id="UP000183063">
    <property type="component" value="Unassembled WGS sequence"/>
</dbReference>
<dbReference type="PANTHER" id="PTHR21327:SF18">
    <property type="entry name" value="3,4-DIHYDROXY-2-BUTANONE 4-PHOSPHATE SYNTHASE"/>
    <property type="match status" value="1"/>
</dbReference>
<dbReference type="RefSeq" id="WP_083539975.1">
    <property type="nucleotide sequence ID" value="NZ_FNXB01000029.1"/>
</dbReference>
<evidence type="ECO:0000256" key="5">
    <source>
        <dbReference type="ARBA" id="ARBA00022619"/>
    </source>
</evidence>
<accession>A0A1H8S2Q5</accession>
<reference evidence="9" key="1">
    <citation type="submission" date="2016-10" db="EMBL/GenBank/DDBJ databases">
        <authorList>
            <person name="Wibberg D."/>
        </authorList>
    </citation>
    <scope>NUCLEOTIDE SEQUENCE [LARGE SCALE GENOMIC DNA]</scope>
</reference>
<evidence type="ECO:0000313" key="10">
    <source>
        <dbReference type="Proteomes" id="UP000198939"/>
    </source>
</evidence>
<protein>
    <recommendedName>
        <fullName evidence="4">3,4-dihydroxy-2-butanone 4-phosphate synthase</fullName>
        <ecNumber evidence="3">4.1.99.12</ecNumber>
    </recommendedName>
</protein>
<reference evidence="8 10" key="2">
    <citation type="submission" date="2016-10" db="EMBL/GenBank/DDBJ databases">
        <authorList>
            <person name="Varghese N."/>
            <person name="Submissions S."/>
        </authorList>
    </citation>
    <scope>NUCLEOTIDE SEQUENCE [LARGE SCALE GENOMIC DNA]</scope>
    <source>
        <strain evidence="8 10">CGMCC 1.7071</strain>
    </source>
</reference>
<evidence type="ECO:0000256" key="4">
    <source>
        <dbReference type="ARBA" id="ARBA00018836"/>
    </source>
</evidence>
<evidence type="ECO:0000313" key="7">
    <source>
        <dbReference type="EMBL" id="SEI10790.1"/>
    </source>
</evidence>
<keyword evidence="6" id="KW-0479">Metal-binding</keyword>
<dbReference type="PANTHER" id="PTHR21327">
    <property type="entry name" value="GTP CYCLOHYDROLASE II-RELATED"/>
    <property type="match status" value="1"/>
</dbReference>
<dbReference type="InterPro" id="IPR000422">
    <property type="entry name" value="DHBP_synthase_RibB"/>
</dbReference>
<evidence type="ECO:0000256" key="6">
    <source>
        <dbReference type="ARBA" id="ARBA00022723"/>
    </source>
</evidence>
<dbReference type="EMBL" id="FOCV01000023">
    <property type="protein sequence ID" value="SEO72862.1"/>
    <property type="molecule type" value="Genomic_DNA"/>
</dbReference>
<dbReference type="GO" id="GO:0008686">
    <property type="term" value="F:3,4-dihydroxy-2-butanone-4-phosphate synthase activity"/>
    <property type="evidence" value="ECO:0007669"/>
    <property type="project" value="UniProtKB-EC"/>
</dbReference>
<evidence type="ECO:0000256" key="2">
    <source>
        <dbReference type="ARBA" id="ARBA00004904"/>
    </source>
</evidence>
<dbReference type="GO" id="GO:0005829">
    <property type="term" value="C:cytosol"/>
    <property type="evidence" value="ECO:0007669"/>
    <property type="project" value="TreeGrafter"/>
</dbReference>
<evidence type="ECO:0000256" key="1">
    <source>
        <dbReference type="ARBA" id="ARBA00002284"/>
    </source>
</evidence>
<dbReference type="STRING" id="501024.RTCCBAU85039_4596"/>
<dbReference type="Proteomes" id="UP000198939">
    <property type="component" value="Unassembled WGS sequence"/>
</dbReference>
<organism evidence="7 9">
    <name type="scientific">Rhizobium tibeticum</name>
    <dbReference type="NCBI Taxonomy" id="501024"/>
    <lineage>
        <taxon>Bacteria</taxon>
        <taxon>Pseudomonadati</taxon>
        <taxon>Pseudomonadota</taxon>
        <taxon>Alphaproteobacteria</taxon>
        <taxon>Hyphomicrobiales</taxon>
        <taxon>Rhizobiaceae</taxon>
        <taxon>Rhizobium/Agrobacterium group</taxon>
        <taxon>Rhizobium</taxon>
    </lineage>
</organism>
<dbReference type="EC" id="4.1.99.12" evidence="3"/>
<proteinExistence type="predicted"/>
<dbReference type="SUPFAM" id="SSF55821">
    <property type="entry name" value="YrdC/RibB"/>
    <property type="match status" value="1"/>
</dbReference>
<keyword evidence="5" id="KW-0686">Riboflavin biosynthesis</keyword>